<protein>
    <submittedName>
        <fullName evidence="3">Amino acid ABC transporter substrate-binding protein, PAAT family</fullName>
    </submittedName>
</protein>
<evidence type="ECO:0000313" key="3">
    <source>
        <dbReference type="EMBL" id="SDQ40657.1"/>
    </source>
</evidence>
<feature type="domain" description="Solute-binding protein family 3/N-terminal" evidence="2">
    <location>
        <begin position="13"/>
        <end position="232"/>
    </location>
</feature>
<keyword evidence="4" id="KW-1185">Reference proteome</keyword>
<evidence type="ECO:0000259" key="2">
    <source>
        <dbReference type="SMART" id="SM00062"/>
    </source>
</evidence>
<dbReference type="InterPro" id="IPR001638">
    <property type="entry name" value="Solute-binding_3/MltF_N"/>
</dbReference>
<dbReference type="Proteomes" id="UP000181917">
    <property type="component" value="Unassembled WGS sequence"/>
</dbReference>
<organism evidence="3 4">
    <name type="scientific">Crystallibacter crystallopoietes</name>
    <dbReference type="NCBI Taxonomy" id="37928"/>
    <lineage>
        <taxon>Bacteria</taxon>
        <taxon>Bacillati</taxon>
        <taxon>Actinomycetota</taxon>
        <taxon>Actinomycetes</taxon>
        <taxon>Micrococcales</taxon>
        <taxon>Micrococcaceae</taxon>
        <taxon>Crystallibacter</taxon>
    </lineage>
</organism>
<dbReference type="PANTHER" id="PTHR35936">
    <property type="entry name" value="MEMBRANE-BOUND LYTIC MUREIN TRANSGLYCOSYLASE F"/>
    <property type="match status" value="1"/>
</dbReference>
<keyword evidence="1" id="KW-0732">Signal</keyword>
<dbReference type="SMART" id="SM00062">
    <property type="entry name" value="PBPb"/>
    <property type="match status" value="1"/>
</dbReference>
<name>A0A1H1ALX5_9MICC</name>
<sequence>MSRVETLSAGILRLACIDSEAPPLFNLVDDAGNRRGYEPEAAELVASVLGLRIEWAYLDWDDMLPAVRDHRVDAVWCGQGIIPERQEVVNFTDPYAVFDETVLVRKGDPARSPEDLAGYKVAAIEGSANMRLAVTFEGAEPVAFTGADVFGDMLAALRNGEVDAMVDDDVVTVPLGEDPAYDVAFTHPTGNRWGIGVAKDNPFLLAELNTALATVVADGRLERIWTKWMPHLPYPLAAEVAV</sequence>
<evidence type="ECO:0000313" key="4">
    <source>
        <dbReference type="Proteomes" id="UP000181917"/>
    </source>
</evidence>
<dbReference type="PANTHER" id="PTHR35936:SF19">
    <property type="entry name" value="AMINO-ACID-BINDING PROTEIN YXEM-RELATED"/>
    <property type="match status" value="1"/>
</dbReference>
<dbReference type="SUPFAM" id="SSF53850">
    <property type="entry name" value="Periplasmic binding protein-like II"/>
    <property type="match status" value="1"/>
</dbReference>
<dbReference type="KEGG" id="acry:AC20117_12365"/>
<dbReference type="OrthoDB" id="8454826at2"/>
<accession>A0A1H1ALX5</accession>
<gene>
    <name evidence="3" type="ORF">SAMN04489742_0991</name>
</gene>
<dbReference type="AlphaFoldDB" id="A0A1H1ALX5"/>
<dbReference type="Pfam" id="PF00497">
    <property type="entry name" value="SBP_bac_3"/>
    <property type="match status" value="1"/>
</dbReference>
<reference evidence="3 4" key="1">
    <citation type="submission" date="2016-10" db="EMBL/GenBank/DDBJ databases">
        <authorList>
            <person name="de Groot N.N."/>
        </authorList>
    </citation>
    <scope>NUCLEOTIDE SEQUENCE [LARGE SCALE GENOMIC DNA]</scope>
    <source>
        <strain evidence="3 4">DSM 20117</strain>
    </source>
</reference>
<dbReference type="RefSeq" id="WP_074699481.1">
    <property type="nucleotide sequence ID" value="NZ_CP018863.1"/>
</dbReference>
<evidence type="ECO:0000256" key="1">
    <source>
        <dbReference type="ARBA" id="ARBA00022729"/>
    </source>
</evidence>
<dbReference type="STRING" id="37928.SAMN04489742_0991"/>
<dbReference type="Gene3D" id="3.40.190.10">
    <property type="entry name" value="Periplasmic binding protein-like II"/>
    <property type="match status" value="2"/>
</dbReference>
<dbReference type="CDD" id="cd13530">
    <property type="entry name" value="PBP2_peptides_like"/>
    <property type="match status" value="1"/>
</dbReference>
<proteinExistence type="predicted"/>
<dbReference type="EMBL" id="FNKH01000002">
    <property type="protein sequence ID" value="SDQ40657.1"/>
    <property type="molecule type" value="Genomic_DNA"/>
</dbReference>